<dbReference type="EMBL" id="JMSE01000356">
    <property type="protein sequence ID" value="KDN70361.1"/>
    <property type="molecule type" value="Genomic_DNA"/>
</dbReference>
<feature type="domain" description="PD-(D/E)XK nuclease-like" evidence="2">
    <location>
        <begin position="41"/>
        <end position="84"/>
    </location>
</feature>
<dbReference type="Pfam" id="PF20516">
    <property type="entry name" value="PDDEXK_12"/>
    <property type="match status" value="1"/>
</dbReference>
<dbReference type="STRING" id="1173701.A0A066XX61"/>
<dbReference type="HOGENOM" id="CLU_2512536_0_0_1"/>
<evidence type="ECO:0000259" key="2">
    <source>
        <dbReference type="Pfam" id="PF20516"/>
    </source>
</evidence>
<evidence type="ECO:0000313" key="3">
    <source>
        <dbReference type="EMBL" id="KDN70361.1"/>
    </source>
</evidence>
<comment type="caution">
    <text evidence="3">The sequence shown here is derived from an EMBL/GenBank/DDBJ whole genome shotgun (WGS) entry which is preliminary data.</text>
</comment>
<reference evidence="4" key="1">
    <citation type="journal article" date="2014" name="Genome Announc.">
        <title>Draft genome sequence of Colletotrichum sublineola, a destructive pathogen of cultivated sorghum.</title>
        <authorList>
            <person name="Baroncelli R."/>
            <person name="Sanz-Martin J.M."/>
            <person name="Rech G.E."/>
            <person name="Sukno S.A."/>
            <person name="Thon M.R."/>
        </authorList>
    </citation>
    <scope>NUCLEOTIDE SEQUENCE [LARGE SCALE GENOMIC DNA]</scope>
    <source>
        <strain evidence="4">TX430BB</strain>
    </source>
</reference>
<dbReference type="InterPro" id="IPR046797">
    <property type="entry name" value="PDDEXK_12"/>
</dbReference>
<organism evidence="3 4">
    <name type="scientific">Colletotrichum sublineola</name>
    <name type="common">Sorghum anthracnose fungus</name>
    <dbReference type="NCBI Taxonomy" id="1173701"/>
    <lineage>
        <taxon>Eukaryota</taxon>
        <taxon>Fungi</taxon>
        <taxon>Dikarya</taxon>
        <taxon>Ascomycota</taxon>
        <taxon>Pezizomycotina</taxon>
        <taxon>Sordariomycetes</taxon>
        <taxon>Hypocreomycetidae</taxon>
        <taxon>Glomerellales</taxon>
        <taxon>Glomerellaceae</taxon>
        <taxon>Colletotrichum</taxon>
        <taxon>Colletotrichum graminicola species complex</taxon>
    </lineage>
</organism>
<keyword evidence="4" id="KW-1185">Reference proteome</keyword>
<evidence type="ECO:0000313" key="4">
    <source>
        <dbReference type="Proteomes" id="UP000027238"/>
    </source>
</evidence>
<gene>
    <name evidence="3" type="ORF">CSUB01_11008</name>
</gene>
<protein>
    <recommendedName>
        <fullName evidence="2">PD-(D/E)XK nuclease-like domain-containing protein</fullName>
    </recommendedName>
</protein>
<name>A0A066XX61_COLSU</name>
<proteinExistence type="predicted"/>
<sequence length="85" mass="9242">MGPSIRDPYPGPVEVTPRPPPPSTIRLSPDNNDRRPRPSAAAAAGLSFLPGIIVQGHEWYFIAVTRAAADGHTQRWEKVLIGSMQ</sequence>
<feature type="region of interest" description="Disordered" evidence="1">
    <location>
        <begin position="1"/>
        <end position="39"/>
    </location>
</feature>
<accession>A0A066XX61</accession>
<dbReference type="AlphaFoldDB" id="A0A066XX61"/>
<dbReference type="OrthoDB" id="4161186at2759"/>
<dbReference type="Proteomes" id="UP000027238">
    <property type="component" value="Unassembled WGS sequence"/>
</dbReference>
<evidence type="ECO:0000256" key="1">
    <source>
        <dbReference type="SAM" id="MobiDB-lite"/>
    </source>
</evidence>